<dbReference type="Proteomes" id="UP000059680">
    <property type="component" value="Chromosome 9"/>
</dbReference>
<dbReference type="PaxDb" id="39947-A0A0P0XP03"/>
<dbReference type="Gramene" id="Os09t0512950-01">
    <property type="protein sequence ID" value="Os09t0512950-01"/>
    <property type="gene ID" value="Os09g0512950"/>
</dbReference>
<reference evidence="2" key="1">
    <citation type="journal article" date="2005" name="Nature">
        <title>The map-based sequence of the rice genome.</title>
        <authorList>
            <consortium name="International rice genome sequencing project (IRGSP)"/>
            <person name="Matsumoto T."/>
            <person name="Wu J."/>
            <person name="Kanamori H."/>
            <person name="Katayose Y."/>
            <person name="Fujisawa M."/>
            <person name="Namiki N."/>
            <person name="Mizuno H."/>
            <person name="Yamamoto K."/>
            <person name="Antonio B.A."/>
            <person name="Baba T."/>
            <person name="Sakata K."/>
            <person name="Nagamura Y."/>
            <person name="Aoki H."/>
            <person name="Arikawa K."/>
            <person name="Arita K."/>
            <person name="Bito T."/>
            <person name="Chiden Y."/>
            <person name="Fujitsuka N."/>
            <person name="Fukunaka R."/>
            <person name="Hamada M."/>
            <person name="Harada C."/>
            <person name="Hayashi A."/>
            <person name="Hijishita S."/>
            <person name="Honda M."/>
            <person name="Hosokawa S."/>
            <person name="Ichikawa Y."/>
            <person name="Idonuma A."/>
            <person name="Iijima M."/>
            <person name="Ikeda M."/>
            <person name="Ikeno M."/>
            <person name="Ito K."/>
            <person name="Ito S."/>
            <person name="Ito T."/>
            <person name="Ito Y."/>
            <person name="Ito Y."/>
            <person name="Iwabuchi A."/>
            <person name="Kamiya K."/>
            <person name="Karasawa W."/>
            <person name="Kurita K."/>
            <person name="Katagiri S."/>
            <person name="Kikuta A."/>
            <person name="Kobayashi H."/>
            <person name="Kobayashi N."/>
            <person name="Machita K."/>
            <person name="Maehara T."/>
            <person name="Masukawa M."/>
            <person name="Mizubayashi T."/>
            <person name="Mukai Y."/>
            <person name="Nagasaki H."/>
            <person name="Nagata Y."/>
            <person name="Naito S."/>
            <person name="Nakashima M."/>
            <person name="Nakama Y."/>
            <person name="Nakamichi Y."/>
            <person name="Nakamura M."/>
            <person name="Meguro A."/>
            <person name="Negishi M."/>
            <person name="Ohta I."/>
            <person name="Ohta T."/>
            <person name="Okamoto M."/>
            <person name="Ono N."/>
            <person name="Saji S."/>
            <person name="Sakaguchi M."/>
            <person name="Sakai K."/>
            <person name="Shibata M."/>
            <person name="Shimokawa T."/>
            <person name="Song J."/>
            <person name="Takazaki Y."/>
            <person name="Terasawa K."/>
            <person name="Tsugane M."/>
            <person name="Tsuji K."/>
            <person name="Ueda S."/>
            <person name="Waki K."/>
            <person name="Yamagata H."/>
            <person name="Yamamoto M."/>
            <person name="Yamamoto S."/>
            <person name="Yamane H."/>
            <person name="Yoshiki S."/>
            <person name="Yoshihara R."/>
            <person name="Yukawa K."/>
            <person name="Zhong H."/>
            <person name="Yano M."/>
            <person name="Yuan Q."/>
            <person name="Ouyang S."/>
            <person name="Liu J."/>
            <person name="Jones K.M."/>
            <person name="Gansberger K."/>
            <person name="Moffat K."/>
            <person name="Hill J."/>
            <person name="Bera J."/>
            <person name="Fadrosh D."/>
            <person name="Jin S."/>
            <person name="Johri S."/>
            <person name="Kim M."/>
            <person name="Overton L."/>
            <person name="Reardon M."/>
            <person name="Tsitrin T."/>
            <person name="Vuong H."/>
            <person name="Weaver B."/>
            <person name="Ciecko A."/>
            <person name="Tallon L."/>
            <person name="Jackson J."/>
            <person name="Pai G."/>
            <person name="Aken S.V."/>
            <person name="Utterback T."/>
            <person name="Reidmuller S."/>
            <person name="Feldblyum T."/>
            <person name="Hsiao J."/>
            <person name="Zismann V."/>
            <person name="Iobst S."/>
            <person name="de Vazeille A.R."/>
            <person name="Buell C.R."/>
            <person name="Ying K."/>
            <person name="Li Y."/>
            <person name="Lu T."/>
            <person name="Huang Y."/>
            <person name="Zhao Q."/>
            <person name="Feng Q."/>
            <person name="Zhang L."/>
            <person name="Zhu J."/>
            <person name="Weng Q."/>
            <person name="Mu J."/>
            <person name="Lu Y."/>
            <person name="Fan D."/>
            <person name="Liu Y."/>
            <person name="Guan J."/>
            <person name="Zhang Y."/>
            <person name="Yu S."/>
            <person name="Liu X."/>
            <person name="Zhang Y."/>
            <person name="Hong G."/>
            <person name="Han B."/>
            <person name="Choisne N."/>
            <person name="Demange N."/>
            <person name="Orjeda G."/>
            <person name="Samain S."/>
            <person name="Cattolico L."/>
            <person name="Pelletier E."/>
            <person name="Couloux A."/>
            <person name="Segurens B."/>
            <person name="Wincker P."/>
            <person name="D'Hont A."/>
            <person name="Scarpelli C."/>
            <person name="Weissenbach J."/>
            <person name="Salanoubat M."/>
            <person name="Quetier F."/>
            <person name="Yu Y."/>
            <person name="Kim H.R."/>
            <person name="Rambo T."/>
            <person name="Currie J."/>
            <person name="Collura K."/>
            <person name="Luo M."/>
            <person name="Yang T."/>
            <person name="Ammiraju J.S.S."/>
            <person name="Engler F."/>
            <person name="Soderlund C."/>
            <person name="Wing R.A."/>
            <person name="Palmer L.E."/>
            <person name="de la Bastide M."/>
            <person name="Spiegel L."/>
            <person name="Nascimento L."/>
            <person name="Zutavern T."/>
            <person name="O'Shaughnessy A."/>
            <person name="Dike S."/>
            <person name="Dedhia N."/>
            <person name="Preston R."/>
            <person name="Balija V."/>
            <person name="McCombie W.R."/>
            <person name="Chow T."/>
            <person name="Chen H."/>
            <person name="Chung M."/>
            <person name="Chen C."/>
            <person name="Shaw J."/>
            <person name="Wu H."/>
            <person name="Hsiao K."/>
            <person name="Chao Y."/>
            <person name="Chu M."/>
            <person name="Cheng C."/>
            <person name="Hour A."/>
            <person name="Lee P."/>
            <person name="Lin S."/>
            <person name="Lin Y."/>
            <person name="Liou J."/>
            <person name="Liu S."/>
            <person name="Hsing Y."/>
            <person name="Raghuvanshi S."/>
            <person name="Mohanty A."/>
            <person name="Bharti A.K."/>
            <person name="Gaur A."/>
            <person name="Gupta V."/>
            <person name="Kumar D."/>
            <person name="Ravi V."/>
            <person name="Vij S."/>
            <person name="Kapur A."/>
            <person name="Khurana P."/>
            <person name="Khurana P."/>
            <person name="Khurana J.P."/>
            <person name="Tyagi A.K."/>
            <person name="Gaikwad K."/>
            <person name="Singh A."/>
            <person name="Dalal V."/>
            <person name="Srivastava S."/>
            <person name="Dixit A."/>
            <person name="Pal A.K."/>
            <person name="Ghazi I.A."/>
            <person name="Yadav M."/>
            <person name="Pandit A."/>
            <person name="Bhargava A."/>
            <person name="Sureshbabu K."/>
            <person name="Batra K."/>
            <person name="Sharma T.R."/>
            <person name="Mohapatra T."/>
            <person name="Singh N.K."/>
            <person name="Messing J."/>
            <person name="Nelson A.B."/>
            <person name="Fuks G."/>
            <person name="Kavchok S."/>
            <person name="Keizer G."/>
            <person name="Linton E."/>
            <person name="Llaca V."/>
            <person name="Song R."/>
            <person name="Tanyolac B."/>
            <person name="Young S."/>
            <person name="Ho-Il K."/>
            <person name="Hahn J.H."/>
            <person name="Sangsakoo G."/>
            <person name="Vanavichit A."/>
            <person name="de Mattos Luiz.A.T."/>
            <person name="Zimmer P.D."/>
            <person name="Malone G."/>
            <person name="Dellagostin O."/>
            <person name="de Oliveira A.C."/>
            <person name="Bevan M."/>
            <person name="Bancroft I."/>
            <person name="Minx P."/>
            <person name="Cordum H."/>
            <person name="Wilson R."/>
            <person name="Cheng Z."/>
            <person name="Jin W."/>
            <person name="Jiang J."/>
            <person name="Leong S.A."/>
            <person name="Iwama H."/>
            <person name="Gojobori T."/>
            <person name="Itoh T."/>
            <person name="Niimura Y."/>
            <person name="Fujii Y."/>
            <person name="Habara T."/>
            <person name="Sakai H."/>
            <person name="Sato Y."/>
            <person name="Wilson G."/>
            <person name="Kumar K."/>
            <person name="McCouch S."/>
            <person name="Juretic N."/>
            <person name="Hoen D."/>
            <person name="Wright S."/>
            <person name="Bruskiewich R."/>
            <person name="Bureau T."/>
            <person name="Miyao A."/>
            <person name="Hirochika H."/>
            <person name="Nishikawa T."/>
            <person name="Kadowaki K."/>
            <person name="Sugiura M."/>
            <person name="Burr B."/>
            <person name="Sasaki T."/>
        </authorList>
    </citation>
    <scope>NUCLEOTIDE SEQUENCE [LARGE SCALE GENOMIC DNA]</scope>
    <source>
        <strain evidence="2">cv. Nipponbare</strain>
    </source>
</reference>
<evidence type="ECO:0000313" key="1">
    <source>
        <dbReference type="EMBL" id="BAT08929.1"/>
    </source>
</evidence>
<dbReference type="EMBL" id="AP014965">
    <property type="protein sequence ID" value="BAT08929.1"/>
    <property type="molecule type" value="Genomic_DNA"/>
</dbReference>
<reference evidence="1 2" key="2">
    <citation type="journal article" date="2013" name="Plant Cell Physiol.">
        <title>Rice Annotation Project Database (RAP-DB): an integrative and interactive database for rice genomics.</title>
        <authorList>
            <person name="Sakai H."/>
            <person name="Lee S.S."/>
            <person name="Tanaka T."/>
            <person name="Numa H."/>
            <person name="Kim J."/>
            <person name="Kawahara Y."/>
            <person name="Wakimoto H."/>
            <person name="Yang C.C."/>
            <person name="Iwamoto M."/>
            <person name="Abe T."/>
            <person name="Yamada Y."/>
            <person name="Muto A."/>
            <person name="Inokuchi H."/>
            <person name="Ikemura T."/>
            <person name="Matsumoto T."/>
            <person name="Sasaki T."/>
            <person name="Itoh T."/>
        </authorList>
    </citation>
    <scope>NUCLEOTIDE SEQUENCE [LARGE SCALE GENOMIC DNA]</scope>
    <source>
        <strain evidence="2">cv. Nipponbare</strain>
    </source>
</reference>
<protein>
    <submittedName>
        <fullName evidence="1">Os09g0512950 protein</fullName>
    </submittedName>
</protein>
<dbReference type="OMA" id="YHAFSCA"/>
<reference evidence="1 2" key="3">
    <citation type="journal article" date="2013" name="Rice">
        <title>Improvement of the Oryza sativa Nipponbare reference genome using next generation sequence and optical map data.</title>
        <authorList>
            <person name="Kawahara Y."/>
            <person name="de la Bastide M."/>
            <person name="Hamilton J.P."/>
            <person name="Kanamori H."/>
            <person name="McCombie W.R."/>
            <person name="Ouyang S."/>
            <person name="Schwartz D.C."/>
            <person name="Tanaka T."/>
            <person name="Wu J."/>
            <person name="Zhou S."/>
            <person name="Childs K.L."/>
            <person name="Davidson R.M."/>
            <person name="Lin H."/>
            <person name="Quesada-Ocampo L."/>
            <person name="Vaillancourt B."/>
            <person name="Sakai H."/>
            <person name="Lee S.S."/>
            <person name="Kim J."/>
            <person name="Numa H."/>
            <person name="Itoh T."/>
            <person name="Buell C.R."/>
            <person name="Matsumoto T."/>
        </authorList>
    </citation>
    <scope>NUCLEOTIDE SEQUENCE [LARGE SCALE GENOMIC DNA]</scope>
    <source>
        <strain evidence="2">cv. Nipponbare</strain>
    </source>
</reference>
<gene>
    <name evidence="1" type="ordered locus">Os09g0512950</name>
    <name evidence="1" type="ORF">OSNPB_090512950</name>
</gene>
<evidence type="ECO:0000313" key="2">
    <source>
        <dbReference type="Proteomes" id="UP000059680"/>
    </source>
</evidence>
<accession>A0A0P0XP03</accession>
<organism evidence="1 2">
    <name type="scientific">Oryza sativa subsp. japonica</name>
    <name type="common">Rice</name>
    <dbReference type="NCBI Taxonomy" id="39947"/>
    <lineage>
        <taxon>Eukaryota</taxon>
        <taxon>Viridiplantae</taxon>
        <taxon>Streptophyta</taxon>
        <taxon>Embryophyta</taxon>
        <taxon>Tracheophyta</taxon>
        <taxon>Spermatophyta</taxon>
        <taxon>Magnoliopsida</taxon>
        <taxon>Liliopsida</taxon>
        <taxon>Poales</taxon>
        <taxon>Poaceae</taxon>
        <taxon>BOP clade</taxon>
        <taxon>Oryzoideae</taxon>
        <taxon>Oryzeae</taxon>
        <taxon>Oryzinae</taxon>
        <taxon>Oryza</taxon>
        <taxon>Oryza sativa</taxon>
    </lineage>
</organism>
<proteinExistence type="predicted"/>
<dbReference type="AlphaFoldDB" id="A0A0P0XP03"/>
<keyword evidence="2" id="KW-1185">Reference proteome</keyword>
<sequence>MDPAHHITVVYVRIVQLNISDAQKESTYHAFSCAKKKRTYIEQVAKLRKIKRIGKACIRCRGSSPLRARRPLWFCIFLLV</sequence>
<dbReference type="InParanoid" id="A0A0P0XP03"/>
<name>A0A0P0XP03_ORYSJ</name>